<proteinExistence type="predicted"/>
<sequence length="150" mass="17961">MKINKIEEEINVFVVRNDNFTYDLTLGFDAIKKFKLRQDENLRTTQEVNHKEGEIIFKKKEERKNDWKRKKINNTEYMWTDKFVDNVEADSLSRNLVLENFENEENVLKVANLITRQEIIQDQEVNRKSIGNTKNVTQKSEIFCKNIRGF</sequence>
<organism evidence="1 2">
    <name type="scientific">Bombus bifarius</name>
    <dbReference type="NCBI Taxonomy" id="103933"/>
    <lineage>
        <taxon>Eukaryota</taxon>
        <taxon>Metazoa</taxon>
        <taxon>Ecdysozoa</taxon>
        <taxon>Arthropoda</taxon>
        <taxon>Hexapoda</taxon>
        <taxon>Insecta</taxon>
        <taxon>Pterygota</taxon>
        <taxon>Neoptera</taxon>
        <taxon>Endopterygota</taxon>
        <taxon>Hymenoptera</taxon>
        <taxon>Apocrita</taxon>
        <taxon>Aculeata</taxon>
        <taxon>Apoidea</taxon>
        <taxon>Anthophila</taxon>
        <taxon>Apidae</taxon>
        <taxon>Bombus</taxon>
        <taxon>Pyrobombus</taxon>
    </lineage>
</organism>
<evidence type="ECO:0000313" key="1">
    <source>
        <dbReference type="Proteomes" id="UP000515164"/>
    </source>
</evidence>
<keyword evidence="1" id="KW-1185">Reference proteome</keyword>
<dbReference type="RefSeq" id="XP_033317159.1">
    <property type="nucleotide sequence ID" value="XM_033461268.1"/>
</dbReference>
<dbReference type="AlphaFoldDB" id="A0A6P8N9X7"/>
<reference evidence="2" key="1">
    <citation type="submission" date="2025-08" db="UniProtKB">
        <authorList>
            <consortium name="RefSeq"/>
        </authorList>
    </citation>
    <scope>IDENTIFICATION</scope>
    <source>
        <tissue evidence="2">Muscle</tissue>
    </source>
</reference>
<accession>A0A6P8N9X7</accession>
<dbReference type="Proteomes" id="UP000515164">
    <property type="component" value="Unplaced"/>
</dbReference>
<name>A0A6P8N9X7_9HYME</name>
<dbReference type="KEGG" id="bbif:117214896"/>
<protein>
    <submittedName>
        <fullName evidence="2">Uncharacterized protein LOC117214896</fullName>
    </submittedName>
</protein>
<gene>
    <name evidence="2" type="primary">LOC117214896</name>
</gene>
<dbReference type="GeneID" id="117214896"/>
<evidence type="ECO:0000313" key="2">
    <source>
        <dbReference type="RefSeq" id="XP_033317159.1"/>
    </source>
</evidence>